<gene>
    <name evidence="6" type="ORF">SS50377_12440</name>
    <name evidence="7" type="ORF">SS50377_26943</name>
</gene>
<comment type="similarity">
    <text evidence="1 4">Belongs to the eukaryotic ribosomal protein eL15 family.</text>
</comment>
<evidence type="ECO:0000256" key="1">
    <source>
        <dbReference type="ARBA" id="ARBA00006857"/>
    </source>
</evidence>
<protein>
    <recommendedName>
        <fullName evidence="4">Ribosomal protein L15</fullName>
    </recommendedName>
</protein>
<dbReference type="GO" id="GO:0022625">
    <property type="term" value="C:cytosolic large ribosomal subunit"/>
    <property type="evidence" value="ECO:0007669"/>
    <property type="project" value="TreeGrafter"/>
</dbReference>
<feature type="compositionally biased region" description="Basic residues" evidence="5">
    <location>
        <begin position="191"/>
        <end position="204"/>
    </location>
</feature>
<dbReference type="AlphaFoldDB" id="V6M2H6"/>
<dbReference type="EMBL" id="KI546040">
    <property type="protein sequence ID" value="EST47454.1"/>
    <property type="molecule type" value="Genomic_DNA"/>
</dbReference>
<evidence type="ECO:0000313" key="6">
    <source>
        <dbReference type="EMBL" id="EST47454.1"/>
    </source>
</evidence>
<reference evidence="7" key="2">
    <citation type="submission" date="2020-12" db="EMBL/GenBank/DDBJ databases">
        <title>New Spironucleus salmonicida genome in near-complete chromosomes.</title>
        <authorList>
            <person name="Xu F."/>
            <person name="Kurt Z."/>
            <person name="Jimenez-Gonzalez A."/>
            <person name="Astvaldsson A."/>
            <person name="Andersson J.O."/>
            <person name="Svard S.G."/>
        </authorList>
    </citation>
    <scope>NUCLEOTIDE SEQUENCE</scope>
    <source>
        <strain evidence="7">ATCC 50377</strain>
    </source>
</reference>
<dbReference type="NCBIfam" id="NF003269">
    <property type="entry name" value="PRK04243.1"/>
    <property type="match status" value="1"/>
</dbReference>
<feature type="region of interest" description="Disordered" evidence="5">
    <location>
        <begin position="168"/>
        <end position="204"/>
    </location>
</feature>
<dbReference type="PANTHER" id="PTHR11847">
    <property type="entry name" value="RIBOSOMAL PROTEIN L15"/>
    <property type="match status" value="1"/>
</dbReference>
<dbReference type="InterPro" id="IPR020925">
    <property type="entry name" value="Ribosomal_eL15_CS"/>
</dbReference>
<keyword evidence="3 4" id="KW-0687">Ribonucleoprotein</keyword>
<reference evidence="6 7" key="1">
    <citation type="journal article" date="2014" name="PLoS Genet.">
        <title>The Genome of Spironucleus salmonicida Highlights a Fish Pathogen Adapted to Fluctuating Environments.</title>
        <authorList>
            <person name="Xu F."/>
            <person name="Jerlstrom-Hultqvist J."/>
            <person name="Einarsson E."/>
            <person name="Astvaldsson A."/>
            <person name="Svard S.G."/>
            <person name="Andersson J.O."/>
        </authorList>
    </citation>
    <scope>NUCLEOTIDE SEQUENCE</scope>
    <source>
        <strain evidence="7">ATCC 50377</strain>
    </source>
</reference>
<evidence type="ECO:0000313" key="7">
    <source>
        <dbReference type="EMBL" id="KAH0570657.1"/>
    </source>
</evidence>
<organism evidence="6">
    <name type="scientific">Spironucleus salmonicida</name>
    <dbReference type="NCBI Taxonomy" id="348837"/>
    <lineage>
        <taxon>Eukaryota</taxon>
        <taxon>Metamonada</taxon>
        <taxon>Diplomonadida</taxon>
        <taxon>Hexamitidae</taxon>
        <taxon>Hexamitinae</taxon>
        <taxon>Spironucleus</taxon>
    </lineage>
</organism>
<accession>V6M2H6</accession>
<evidence type="ECO:0000313" key="8">
    <source>
        <dbReference type="Proteomes" id="UP000018208"/>
    </source>
</evidence>
<dbReference type="Gene3D" id="3.40.1120.10">
    <property type="entry name" value="Ribosomal protein l15e"/>
    <property type="match status" value="1"/>
</dbReference>
<dbReference type="PROSITE" id="PS01194">
    <property type="entry name" value="RIBOSOMAL_L15E"/>
    <property type="match status" value="1"/>
</dbReference>
<dbReference type="PANTHER" id="PTHR11847:SF4">
    <property type="entry name" value="LARGE RIBOSOMAL SUBUNIT PROTEIN EL15"/>
    <property type="match status" value="1"/>
</dbReference>
<dbReference type="VEuPathDB" id="GiardiaDB:SS50377_26943"/>
<dbReference type="SUPFAM" id="SSF54189">
    <property type="entry name" value="Ribosomal proteins S24e, L23 and L15e"/>
    <property type="match status" value="1"/>
</dbReference>
<dbReference type="Pfam" id="PF00827">
    <property type="entry name" value="Ribosomal_L15e"/>
    <property type="match status" value="1"/>
</dbReference>
<keyword evidence="8" id="KW-1185">Reference proteome</keyword>
<dbReference type="InterPro" id="IPR012678">
    <property type="entry name" value="Ribosomal_uL23/eL15/eS24_sf"/>
</dbReference>
<evidence type="ECO:0000256" key="2">
    <source>
        <dbReference type="ARBA" id="ARBA00022980"/>
    </source>
</evidence>
<dbReference type="InterPro" id="IPR024794">
    <property type="entry name" value="Rbsml_eL15_core_dom_sf"/>
</dbReference>
<proteinExistence type="inferred from homology"/>
<sequence length="204" mass="24088">MGAFKYIQECWRNKQSEAATYIKRIRTWEFRQLSKIVRASHPTRPEKARMLGYKAKPGYVIFRCRIRRGGRVRNCKHHIWYGKPRNIGTVGLKPKRSLRAYAEEKVGRKMGSLRVLNSYWVAQDGTYKWFEVICVDTMRPEIRNSPTENWICNPVHKHRELRGLTAANKSSRGLTNKGVGSMKSRPSKQGTWRRNHKLNLRRYR</sequence>
<dbReference type="InterPro" id="IPR000439">
    <property type="entry name" value="Ribosomal_eL15"/>
</dbReference>
<dbReference type="Proteomes" id="UP000018208">
    <property type="component" value="Unassembled WGS sequence"/>
</dbReference>
<evidence type="ECO:0000256" key="5">
    <source>
        <dbReference type="SAM" id="MobiDB-lite"/>
    </source>
</evidence>
<dbReference type="GO" id="GO:0002181">
    <property type="term" value="P:cytoplasmic translation"/>
    <property type="evidence" value="ECO:0007669"/>
    <property type="project" value="TreeGrafter"/>
</dbReference>
<keyword evidence="2 4" id="KW-0689">Ribosomal protein</keyword>
<evidence type="ECO:0000256" key="3">
    <source>
        <dbReference type="ARBA" id="ARBA00023274"/>
    </source>
</evidence>
<dbReference type="FunFam" id="3.40.1120.10:FF:000001">
    <property type="entry name" value="Ribosomal protein L15"/>
    <property type="match status" value="1"/>
</dbReference>
<dbReference type="GO" id="GO:0003723">
    <property type="term" value="F:RNA binding"/>
    <property type="evidence" value="ECO:0007669"/>
    <property type="project" value="TreeGrafter"/>
</dbReference>
<dbReference type="EMBL" id="AUWU02000007">
    <property type="protein sequence ID" value="KAH0570657.1"/>
    <property type="molecule type" value="Genomic_DNA"/>
</dbReference>
<evidence type="ECO:0000256" key="4">
    <source>
        <dbReference type="RuleBase" id="RU000663"/>
    </source>
</evidence>
<dbReference type="GO" id="GO:0003735">
    <property type="term" value="F:structural constituent of ribosome"/>
    <property type="evidence" value="ECO:0007669"/>
    <property type="project" value="InterPro"/>
</dbReference>
<dbReference type="OrthoDB" id="10255148at2759"/>
<name>V6M2H6_9EUKA</name>
<dbReference type="SMART" id="SM01384">
    <property type="entry name" value="Ribosomal_L15e"/>
    <property type="match status" value="1"/>
</dbReference>